<evidence type="ECO:0000313" key="3">
    <source>
        <dbReference type="Proteomes" id="UP001152759"/>
    </source>
</evidence>
<dbReference type="KEGG" id="btab:109040030"/>
<feature type="domain" description="J" evidence="1">
    <location>
        <begin position="36"/>
        <end position="105"/>
    </location>
</feature>
<protein>
    <recommendedName>
        <fullName evidence="1">J domain-containing protein</fullName>
    </recommendedName>
</protein>
<dbReference type="InterPro" id="IPR052573">
    <property type="entry name" value="DnaJ_C_subfamily_28"/>
</dbReference>
<dbReference type="InterPro" id="IPR018961">
    <property type="entry name" value="DnaJ_homolog_subfam-C_membr-28"/>
</dbReference>
<dbReference type="SUPFAM" id="SSF46565">
    <property type="entry name" value="Chaperone J-domain"/>
    <property type="match status" value="1"/>
</dbReference>
<dbReference type="PANTHER" id="PTHR39158">
    <property type="entry name" value="OS08G0560600 PROTEIN"/>
    <property type="match status" value="1"/>
</dbReference>
<evidence type="ECO:0000313" key="2">
    <source>
        <dbReference type="EMBL" id="CAH0384953.1"/>
    </source>
</evidence>
<name>A0A9P0A2H1_BEMTA</name>
<dbReference type="AlphaFoldDB" id="A0A9P0A2H1"/>
<accession>A0A9P0A2H1</accession>
<dbReference type="InterPro" id="IPR001623">
    <property type="entry name" value="DnaJ_domain"/>
</dbReference>
<dbReference type="PROSITE" id="PS50076">
    <property type="entry name" value="DNAJ_2"/>
    <property type="match status" value="1"/>
</dbReference>
<dbReference type="PANTHER" id="PTHR39158:SF1">
    <property type="entry name" value="DNAJ HOMOLOG SUBFAMILY C MEMBER 28"/>
    <property type="match status" value="1"/>
</dbReference>
<gene>
    <name evidence="2" type="ORF">BEMITA_LOCUS4236</name>
</gene>
<dbReference type="Gene3D" id="1.10.287.110">
    <property type="entry name" value="DnaJ domain"/>
    <property type="match status" value="1"/>
</dbReference>
<organism evidence="2 3">
    <name type="scientific">Bemisia tabaci</name>
    <name type="common">Sweetpotato whitefly</name>
    <name type="synonym">Aleurodes tabaci</name>
    <dbReference type="NCBI Taxonomy" id="7038"/>
    <lineage>
        <taxon>Eukaryota</taxon>
        <taxon>Metazoa</taxon>
        <taxon>Ecdysozoa</taxon>
        <taxon>Arthropoda</taxon>
        <taxon>Hexapoda</taxon>
        <taxon>Insecta</taxon>
        <taxon>Pterygota</taxon>
        <taxon>Neoptera</taxon>
        <taxon>Paraneoptera</taxon>
        <taxon>Hemiptera</taxon>
        <taxon>Sternorrhyncha</taxon>
        <taxon>Aleyrodoidea</taxon>
        <taxon>Aleyrodidae</taxon>
        <taxon>Aleyrodinae</taxon>
        <taxon>Bemisia</taxon>
    </lineage>
</organism>
<dbReference type="OrthoDB" id="1922282at2759"/>
<dbReference type="InterPro" id="IPR036869">
    <property type="entry name" value="J_dom_sf"/>
</dbReference>
<proteinExistence type="predicted"/>
<dbReference type="Pfam" id="PF09350">
    <property type="entry name" value="DJC28_CD"/>
    <property type="match status" value="1"/>
</dbReference>
<sequence>MVLNRVSSTAYRLPPKHNLYVTIRGFRSIPREDYKKYYSVLGVKDGCDQEDVRRAFVSLVKKYHPDSDSPGADTEKFREIEHAYRMLQNKFAKDRHSKSCEGEYGLYYEEKKGKENSQVKEFDIKHTAPQHRQYLSYDGQGIGTPSERQKQHQKLRAATAVENVYSHRIAKLQSNESLSKEDSLIIKDKKKSKDIKTRYGMERLVEDLIQESMARGEFDNLQGVGKPLRQYNEYNPYVDFTTHKMNQIMIDNGYMPAWITLQKEIREEIDYIKSTLAKERAKYGPHPISQEDEYLWLGSIEKLGDNVVKVNKKIGRFNLVVPIMKKQMLQFDIMKEANKILIEGESAVSSTSSCPAKTEEIQNKEGTSAISDLINIVLRRVSRQ</sequence>
<dbReference type="PRINTS" id="PR00625">
    <property type="entry name" value="JDOMAIN"/>
</dbReference>
<dbReference type="EMBL" id="OU963863">
    <property type="protein sequence ID" value="CAH0384953.1"/>
    <property type="molecule type" value="Genomic_DNA"/>
</dbReference>
<dbReference type="SMART" id="SM00271">
    <property type="entry name" value="DnaJ"/>
    <property type="match status" value="1"/>
</dbReference>
<keyword evidence="3" id="KW-1185">Reference proteome</keyword>
<evidence type="ECO:0000259" key="1">
    <source>
        <dbReference type="PROSITE" id="PS50076"/>
    </source>
</evidence>
<dbReference type="CDD" id="cd06257">
    <property type="entry name" value="DnaJ"/>
    <property type="match status" value="1"/>
</dbReference>
<dbReference type="Proteomes" id="UP001152759">
    <property type="component" value="Chromosome 2"/>
</dbReference>
<dbReference type="Pfam" id="PF00226">
    <property type="entry name" value="DnaJ"/>
    <property type="match status" value="1"/>
</dbReference>
<reference evidence="2" key="1">
    <citation type="submission" date="2021-12" db="EMBL/GenBank/DDBJ databases">
        <authorList>
            <person name="King R."/>
        </authorList>
    </citation>
    <scope>NUCLEOTIDE SEQUENCE</scope>
</reference>